<dbReference type="Pfam" id="PF13245">
    <property type="entry name" value="AAA_19"/>
    <property type="match status" value="1"/>
</dbReference>
<keyword evidence="6" id="KW-1185">Reference proteome</keyword>
<keyword evidence="3" id="KW-0413">Isomerase</keyword>
<evidence type="ECO:0000313" key="5">
    <source>
        <dbReference type="EMBL" id="UNM95051.1"/>
    </source>
</evidence>
<dbReference type="EMBL" id="CP093379">
    <property type="protein sequence ID" value="UNM95051.1"/>
    <property type="molecule type" value="Genomic_DNA"/>
</dbReference>
<protein>
    <recommendedName>
        <fullName evidence="3">RecBCD enzyme subunit RecD</fullName>
        <ecNumber evidence="3">5.6.2.3</ecNumber>
    </recommendedName>
    <alternativeName>
        <fullName evidence="3">DNA 5'-3' helicase subunit RecD</fullName>
    </alternativeName>
    <alternativeName>
        <fullName evidence="3">Exonuclease V subunit RecD</fullName>
        <shortName evidence="3">ExoV subunit RecD</shortName>
    </alternativeName>
    <alternativeName>
        <fullName evidence="3">Helicase/nuclease RecBCD subunit RecD</fullName>
    </alternativeName>
</protein>
<feature type="binding site" evidence="3">
    <location>
        <begin position="323"/>
        <end position="330"/>
    </location>
    <ligand>
        <name>ATP</name>
        <dbReference type="ChEBI" id="CHEBI:30616"/>
    </ligand>
</feature>
<dbReference type="HAMAP" id="MF_01487">
    <property type="entry name" value="RecD"/>
    <property type="match status" value="1"/>
</dbReference>
<dbReference type="CDD" id="cd18809">
    <property type="entry name" value="SF1_C_RecD"/>
    <property type="match status" value="1"/>
</dbReference>
<dbReference type="InterPro" id="IPR027417">
    <property type="entry name" value="P-loop_NTPase"/>
</dbReference>
<dbReference type="Proteomes" id="UP000829542">
    <property type="component" value="Chromosome"/>
</dbReference>
<feature type="domain" description="UvrD-like helicase C-terminal" evidence="4">
    <location>
        <begin position="711"/>
        <end position="757"/>
    </location>
</feature>
<accession>A0ABY3WWR2</accession>
<dbReference type="GO" id="GO:0008854">
    <property type="term" value="F:exodeoxyribonuclease V activity"/>
    <property type="evidence" value="ECO:0007669"/>
    <property type="project" value="UniProtKB-EC"/>
</dbReference>
<comment type="subunit">
    <text evidence="3">Heterotrimer of RecB, RecC and RecD. All subunits contribute to DNA-binding.</text>
</comment>
<organism evidence="5 6">
    <name type="scientific">Ignatzschineria rhizosphaerae</name>
    <dbReference type="NCBI Taxonomy" id="2923279"/>
    <lineage>
        <taxon>Bacteria</taxon>
        <taxon>Pseudomonadati</taxon>
        <taxon>Pseudomonadota</taxon>
        <taxon>Gammaproteobacteria</taxon>
        <taxon>Cardiobacteriales</taxon>
        <taxon>Ignatzschineriaceae</taxon>
        <taxon>Ignatzschineria</taxon>
    </lineage>
</organism>
<keyword evidence="3" id="KW-0347">Helicase</keyword>
<sequence>MKDVTQFDLFDLQGEDDGAEEIAFQKRALQNSAFQNSTLQDNALSQSDHASSKTSDVLENKILEVGKLETAELETARLEIATPETATTQINSSHHDEKSLETQDLQLLQAELLVLKTHFQEDPDALTVSFKAFLTILIKQRYFSHIDNYFASFLTAQKGFKTADDYLGYWLLALLVSRAYGFGHTAFPSDYLLMPEKWLIESDQASKNQVLKILLEVVFSISPKSTKSDRDKILAKRWEKILAHIALPLVRTEKAIYLERNYHQEGEIVSLFKSVKEMPLSPNEINYLQTRLDHYFGVNDKDVNWQKFAAANAILNNISVISGGPGTGKTTTVFKILQTLIDLHDYREEDHAKPFSILLAAPTGKAAARLSESILGQVRALQQSVENAPIEKQEEVREQLALIPHIGQTLHRLLVIHPFTRKPRYNQYNPLNFDLLVVDEASMIDQQMLVQLIGALPMHGRVIFLGDKDQLASVEAGAIMHELCVSENYSAAHFAKLEQLLSEKLPKASLVNPLMPAFNYLSFLKKSYRFKADSSLGRLASIVNNSQGAEVSAQFKEMMDLITAEKATINTTESLLYTSLPIEESALKKFLINAFKPYVSFLKEGQGIAFAEEAFRVFSQLGVLSARRTGVNGAVELNALIRKTLFPKESMREFFHGLPIMVTHNSVENNLFNGDIGLILRNEAGELRAYFEGVDSPRVFSIHALPKFETSFAMTIHKSQGSEFEQILLFLGAEPSVFLTKELFYTGITRAKKSVHIFASDASIKAALSGRVDRYSFIHERLSS</sequence>
<evidence type="ECO:0000256" key="1">
    <source>
        <dbReference type="ARBA" id="ARBA00022741"/>
    </source>
</evidence>
<dbReference type="SUPFAM" id="SSF52540">
    <property type="entry name" value="P-loop containing nucleoside triphosphate hydrolases"/>
    <property type="match status" value="2"/>
</dbReference>
<dbReference type="Pfam" id="PF13538">
    <property type="entry name" value="UvrD_C_2"/>
    <property type="match status" value="1"/>
</dbReference>
<evidence type="ECO:0000259" key="4">
    <source>
        <dbReference type="Pfam" id="PF13538"/>
    </source>
</evidence>
<dbReference type="EC" id="5.6.2.3" evidence="3"/>
<gene>
    <name evidence="3 5" type="primary">recD</name>
    <name evidence="5" type="ORF">MMG00_07330</name>
</gene>
<keyword evidence="3" id="KW-0238">DNA-binding</keyword>
<dbReference type="PANTHER" id="PTHR43788">
    <property type="entry name" value="DNA2/NAM7 HELICASE FAMILY MEMBER"/>
    <property type="match status" value="1"/>
</dbReference>
<dbReference type="PANTHER" id="PTHR43788:SF6">
    <property type="entry name" value="DNA HELICASE B"/>
    <property type="match status" value="1"/>
</dbReference>
<name>A0ABY3WWR2_9GAMM</name>
<comment type="miscellaneous">
    <text evidence="3">In the RecBCD complex, RecB has a slow 3'-5' helicase, an exonuclease activity and loads RecA onto ssDNA, RecD has a fast 5'-3' helicase activity, while RecC stimulates the ATPase and processivity of the RecB helicase and contributes to recognition of the Chi site.</text>
</comment>
<comment type="function">
    <text evidence="3">A helicase/nuclease that prepares dsDNA breaks (DSB) for recombinational DNA repair. Binds to DSBs and unwinds DNA via a highly rapid and processive ATP-dependent bidirectional helicase activity. Unwinds dsDNA until it encounters a Chi (crossover hotspot instigator) sequence from the 3' direction. Cuts ssDNA a few nucleotides 3' to the Chi site. The properties and activities of the enzyme are changed at Chi. The Chi-altered holoenzyme produces a long 3'-ssDNA overhang and facilitates RecA-binding to the ssDNA for homologous DNA recombination and repair. Holoenzyme degrades any linearized DNA that is unable to undergo homologous recombination. In the holoenzyme this subunit has ssDNA-dependent ATPase and 5'-3' helicase activity. When added to pre-assembled RecBC greatly stimulates nuclease activity and augments holoenzyme processivity. Negatively regulates the RecA-loading ability of RecBCD.</text>
</comment>
<dbReference type="CDD" id="cd17933">
    <property type="entry name" value="DEXSc_RecD-like"/>
    <property type="match status" value="1"/>
</dbReference>
<dbReference type="InterPro" id="IPR006344">
    <property type="entry name" value="RecD"/>
</dbReference>
<proteinExistence type="inferred from homology"/>
<evidence type="ECO:0000256" key="2">
    <source>
        <dbReference type="ARBA" id="ARBA00022840"/>
    </source>
</evidence>
<evidence type="ECO:0000256" key="3">
    <source>
        <dbReference type="HAMAP-Rule" id="MF_01487"/>
    </source>
</evidence>
<dbReference type="InterPro" id="IPR050534">
    <property type="entry name" value="Coronavir_polyprotein_1ab"/>
</dbReference>
<dbReference type="InterPro" id="IPR027785">
    <property type="entry name" value="UvrD-like_helicase_C"/>
</dbReference>
<dbReference type="Gene3D" id="3.40.50.300">
    <property type="entry name" value="P-loop containing nucleotide triphosphate hydrolases"/>
    <property type="match status" value="2"/>
</dbReference>
<comment type="catalytic activity">
    <reaction evidence="3">
        <text>ATP + H2O = ADP + phosphate + H(+)</text>
        <dbReference type="Rhea" id="RHEA:13065"/>
        <dbReference type="ChEBI" id="CHEBI:15377"/>
        <dbReference type="ChEBI" id="CHEBI:15378"/>
        <dbReference type="ChEBI" id="CHEBI:30616"/>
        <dbReference type="ChEBI" id="CHEBI:43474"/>
        <dbReference type="ChEBI" id="CHEBI:456216"/>
        <dbReference type="EC" id="5.6.2.3"/>
    </reaction>
</comment>
<reference evidence="5 6" key="1">
    <citation type="submission" date="2022-03" db="EMBL/GenBank/DDBJ databases">
        <title>Ignatzschineria rhizosphaerae HR5S32.</title>
        <authorList>
            <person name="Sun J.Q."/>
            <person name="Feng J.Y."/>
        </authorList>
    </citation>
    <scope>NUCLEOTIDE SEQUENCE [LARGE SCALE GENOMIC DNA]</scope>
    <source>
        <strain evidence="5 6">HR5S32</strain>
    </source>
</reference>
<dbReference type="RefSeq" id="WP_242146920.1">
    <property type="nucleotide sequence ID" value="NZ_CP093379.1"/>
</dbReference>
<keyword evidence="3" id="KW-0234">DNA repair</keyword>
<keyword evidence="3" id="KW-0540">Nuclease</keyword>
<evidence type="ECO:0000313" key="6">
    <source>
        <dbReference type="Proteomes" id="UP000829542"/>
    </source>
</evidence>
<keyword evidence="3" id="KW-0227">DNA damage</keyword>
<comment type="similarity">
    <text evidence="3">Belongs to the RecD family.</text>
</comment>
<keyword evidence="3 5" id="KW-0378">Hydrolase</keyword>
<keyword evidence="1 3" id="KW-0547">Nucleotide-binding</keyword>
<keyword evidence="2 3" id="KW-0067">ATP-binding</keyword>
<dbReference type="NCBIfam" id="TIGR01447">
    <property type="entry name" value="recD"/>
    <property type="match status" value="1"/>
</dbReference>
<keyword evidence="3" id="KW-0269">Exonuclease</keyword>